<comment type="subcellular location">
    <subcellularLocation>
        <location evidence="1 8">Cell membrane</location>
        <topology evidence="1 8">Multi-pass membrane protein</topology>
    </subcellularLocation>
</comment>
<evidence type="ECO:0000256" key="7">
    <source>
        <dbReference type="ARBA" id="ARBA00023136"/>
    </source>
</evidence>
<evidence type="ECO:0000256" key="5">
    <source>
        <dbReference type="ARBA" id="ARBA00022692"/>
    </source>
</evidence>
<dbReference type="PANTHER" id="PTHR30269:SF0">
    <property type="entry name" value="MEMBRANE TRANSPORTER PROTEIN YFCA-RELATED"/>
    <property type="match status" value="1"/>
</dbReference>
<evidence type="ECO:0000256" key="3">
    <source>
        <dbReference type="ARBA" id="ARBA00022448"/>
    </source>
</evidence>
<dbReference type="EMBL" id="CP080333">
    <property type="protein sequence ID" value="QYL20071.1"/>
    <property type="molecule type" value="Genomic_DNA"/>
</dbReference>
<feature type="transmembrane region" description="Helical" evidence="8">
    <location>
        <begin position="226"/>
        <end position="245"/>
    </location>
</feature>
<feature type="transmembrane region" description="Helical" evidence="8">
    <location>
        <begin position="33"/>
        <end position="61"/>
    </location>
</feature>
<feature type="transmembrane region" description="Helical" evidence="8">
    <location>
        <begin position="73"/>
        <end position="93"/>
    </location>
</feature>
<name>A0ABX8VV21_9MYCO</name>
<dbReference type="InterPro" id="IPR052017">
    <property type="entry name" value="TSUP"/>
</dbReference>
<comment type="similarity">
    <text evidence="2 8">Belongs to the 4-toluene sulfonate uptake permease (TSUP) (TC 2.A.102) family.</text>
</comment>
<keyword evidence="6 8" id="KW-1133">Transmembrane helix</keyword>
<evidence type="ECO:0000256" key="8">
    <source>
        <dbReference type="RuleBase" id="RU363041"/>
    </source>
</evidence>
<gene>
    <name evidence="9" type="ORF">K0O64_22805</name>
</gene>
<dbReference type="Pfam" id="PF01925">
    <property type="entry name" value="TauE"/>
    <property type="match status" value="1"/>
</dbReference>
<keyword evidence="7 8" id="KW-0472">Membrane</keyword>
<proteinExistence type="inferred from homology"/>
<dbReference type="PANTHER" id="PTHR30269">
    <property type="entry name" value="TRANSMEMBRANE PROTEIN YFCA"/>
    <property type="match status" value="1"/>
</dbReference>
<feature type="transmembrane region" description="Helical" evidence="8">
    <location>
        <begin position="130"/>
        <end position="158"/>
    </location>
</feature>
<evidence type="ECO:0000256" key="6">
    <source>
        <dbReference type="ARBA" id="ARBA00022989"/>
    </source>
</evidence>
<reference evidence="9 10" key="1">
    <citation type="submission" date="2021-07" db="EMBL/GenBank/DDBJ databases">
        <title>Whole genome sequencing of non-tuberculosis mycobacteria type-strains.</title>
        <authorList>
            <person name="Igarashi Y."/>
            <person name="Osugi A."/>
            <person name="Mitarai S."/>
        </authorList>
    </citation>
    <scope>NUCLEOTIDE SEQUENCE [LARGE SCALE GENOMIC DNA]</scope>
    <source>
        <strain evidence="9 10">JCM 16370</strain>
    </source>
</reference>
<dbReference type="Proteomes" id="UP000825367">
    <property type="component" value="Chromosome"/>
</dbReference>
<protein>
    <recommendedName>
        <fullName evidence="8">Probable membrane transporter protein</fullName>
    </recommendedName>
</protein>
<accession>A0ABX8VV21</accession>
<evidence type="ECO:0000313" key="10">
    <source>
        <dbReference type="Proteomes" id="UP000825367"/>
    </source>
</evidence>
<evidence type="ECO:0000313" key="9">
    <source>
        <dbReference type="EMBL" id="QYL20071.1"/>
    </source>
</evidence>
<dbReference type="InterPro" id="IPR002781">
    <property type="entry name" value="TM_pro_TauE-like"/>
</dbReference>
<keyword evidence="3" id="KW-0813">Transport</keyword>
<evidence type="ECO:0000256" key="2">
    <source>
        <dbReference type="ARBA" id="ARBA00009142"/>
    </source>
</evidence>
<sequence length="248" mass="24583">MSALDAVTLLIAGVLGGLTGSIAGLASVATYPALLAVGLAPVTANVTNTVALVFNGVGSAWGSRPELVGQGRFIARMAPVTIAGGAAGAALLLTTPADSFEKVVPILLGLSSVAIVAPRGTPHPGRRRRAVVVAEALAIFGIALYGGYFGAAAGVLFLALLLNAGADSLAHANAAKNILLGLANCVAAVVFAVFAPVHWLAVVPLGTGCLIGSRLGPIIVRHAPGTPLRILIGVAGLVLAVKLGLDAY</sequence>
<keyword evidence="4 8" id="KW-1003">Cell membrane</keyword>
<dbReference type="RefSeq" id="WP_220046528.1">
    <property type="nucleotide sequence ID" value="NZ_BAAAVX010000040.1"/>
</dbReference>
<keyword evidence="5 8" id="KW-0812">Transmembrane</keyword>
<keyword evidence="10" id="KW-1185">Reference proteome</keyword>
<evidence type="ECO:0000256" key="4">
    <source>
        <dbReference type="ARBA" id="ARBA00022475"/>
    </source>
</evidence>
<feature type="transmembrane region" description="Helical" evidence="8">
    <location>
        <begin position="178"/>
        <end position="205"/>
    </location>
</feature>
<evidence type="ECO:0000256" key="1">
    <source>
        <dbReference type="ARBA" id="ARBA00004651"/>
    </source>
</evidence>
<organism evidence="9 10">
    <name type="scientific">Mycolicibacterium pallens</name>
    <dbReference type="NCBI Taxonomy" id="370524"/>
    <lineage>
        <taxon>Bacteria</taxon>
        <taxon>Bacillati</taxon>
        <taxon>Actinomycetota</taxon>
        <taxon>Actinomycetes</taxon>
        <taxon>Mycobacteriales</taxon>
        <taxon>Mycobacteriaceae</taxon>
        <taxon>Mycolicibacterium</taxon>
    </lineage>
</organism>